<evidence type="ECO:0000313" key="10">
    <source>
        <dbReference type="Proteomes" id="UP000327468"/>
    </source>
</evidence>
<evidence type="ECO:0000256" key="1">
    <source>
        <dbReference type="ARBA" id="ARBA00000427"/>
    </source>
</evidence>
<keyword evidence="4" id="KW-0443">Lipid metabolism</keyword>
<dbReference type="AlphaFoldDB" id="A0A5N5M188"/>
<dbReference type="InterPro" id="IPR036278">
    <property type="entry name" value="Sialidase_sf"/>
</dbReference>
<evidence type="ECO:0000256" key="6">
    <source>
        <dbReference type="ARBA" id="ARBA00023295"/>
    </source>
</evidence>
<name>A0A5N5M188_PANHP</name>
<proteinExistence type="inferred from homology"/>
<dbReference type="EMBL" id="VFJC01000016">
    <property type="protein sequence ID" value="KAB5548955.1"/>
    <property type="molecule type" value="Genomic_DNA"/>
</dbReference>
<feature type="domain" description="Sialidase" evidence="8">
    <location>
        <begin position="77"/>
        <end position="380"/>
    </location>
</feature>
<dbReference type="PANTHER" id="PTHR10628:SF23">
    <property type="entry name" value="SIALIDASE-3"/>
    <property type="match status" value="1"/>
</dbReference>
<accession>A0A5N5M188</accession>
<comment type="catalytic activity">
    <reaction evidence="1">
        <text>Hydrolysis of alpha-(2-&gt;3)-, alpha-(2-&gt;6)-, alpha-(2-&gt;8)- glycosidic linkages of terminal sialic acid residues in oligosaccharides, glycoproteins, glycolipids, colominic acid and synthetic substrates.</text>
        <dbReference type="EC" id="3.2.1.18"/>
    </reaction>
</comment>
<organism evidence="9 10">
    <name type="scientific">Pangasianodon hypophthalmus</name>
    <name type="common">Striped catfish</name>
    <name type="synonym">Helicophagus hypophthalmus</name>
    <dbReference type="NCBI Taxonomy" id="310915"/>
    <lineage>
        <taxon>Eukaryota</taxon>
        <taxon>Metazoa</taxon>
        <taxon>Chordata</taxon>
        <taxon>Craniata</taxon>
        <taxon>Vertebrata</taxon>
        <taxon>Euteleostomi</taxon>
        <taxon>Actinopterygii</taxon>
        <taxon>Neopterygii</taxon>
        <taxon>Teleostei</taxon>
        <taxon>Ostariophysi</taxon>
        <taxon>Siluriformes</taxon>
        <taxon>Pangasiidae</taxon>
        <taxon>Pangasianodon</taxon>
    </lineage>
</organism>
<dbReference type="InterPro" id="IPR011040">
    <property type="entry name" value="Sialidase"/>
</dbReference>
<evidence type="ECO:0000256" key="2">
    <source>
        <dbReference type="ARBA" id="ARBA00009348"/>
    </source>
</evidence>
<dbReference type="InterPro" id="IPR026856">
    <property type="entry name" value="Sialidase_fam"/>
</dbReference>
<dbReference type="EC" id="3.2.1.18" evidence="3"/>
<dbReference type="Proteomes" id="UP000327468">
    <property type="component" value="Chromosome 15"/>
</dbReference>
<dbReference type="GO" id="GO:0009313">
    <property type="term" value="P:oligosaccharide catabolic process"/>
    <property type="evidence" value="ECO:0007669"/>
    <property type="project" value="TreeGrafter"/>
</dbReference>
<keyword evidence="10" id="KW-1185">Reference proteome</keyword>
<dbReference type="Gene3D" id="2.120.10.10">
    <property type="match status" value="1"/>
</dbReference>
<dbReference type="GO" id="GO:0006689">
    <property type="term" value="P:ganglioside catabolic process"/>
    <property type="evidence" value="ECO:0007669"/>
    <property type="project" value="TreeGrafter"/>
</dbReference>
<dbReference type="Pfam" id="PF13088">
    <property type="entry name" value="BNR_2"/>
    <property type="match status" value="1"/>
</dbReference>
<gene>
    <name evidence="9" type="ORF">PHYPO_G00061620</name>
</gene>
<feature type="region of interest" description="Disordered" evidence="7">
    <location>
        <begin position="1"/>
        <end position="82"/>
    </location>
</feature>
<evidence type="ECO:0000256" key="4">
    <source>
        <dbReference type="ARBA" id="ARBA00022963"/>
    </source>
</evidence>
<keyword evidence="4" id="KW-0442">Lipid degradation</keyword>
<keyword evidence="6" id="KW-0326">Glycosidase</keyword>
<comment type="similarity">
    <text evidence="2">Belongs to the glycosyl hydrolase 33 family.</text>
</comment>
<dbReference type="GO" id="GO:0004308">
    <property type="term" value="F:exo-alpha-sialidase activity"/>
    <property type="evidence" value="ECO:0007669"/>
    <property type="project" value="UniProtKB-EC"/>
</dbReference>
<feature type="compositionally biased region" description="Polar residues" evidence="7">
    <location>
        <begin position="9"/>
        <end position="18"/>
    </location>
</feature>
<evidence type="ECO:0000256" key="7">
    <source>
        <dbReference type="SAM" id="MobiDB-lite"/>
    </source>
</evidence>
<sequence>MQSGDEVHTQQIRSTINARSPKILSVSAQGRSAQKAAFPQTLASRQSGGPCSAVALNTEPKSTSRRNGKQDTERTSSRDQDATLLVMRRGTRQNGSIQWSPVQELSTACLPRHRTMNPCPVYEKESKTLFLFFICVLGKTTENHQICTGKNKARLCYVTSKDRGQNWSSTTDLTESVIGHEIGNWATFAVGPGHGIQMKTGRLIIPAYVYYIHCRCFPCHFPLYVKSHAFAFYSEDCGTTWYFGERLSTESCECEMAEIVGQESKSELYCNARSTRGHRVEALSESSGAAFDRPHFAQKLVEPSRGCQGSVVSFAAPEEQDHCLTPNTKTWLLYTHPTDRMKRKALGVYLNKSPLTASGWSKPWIIHHGPSGYSDLSPCEEPNRFACLMECGKKSELEEIAFVEFSLGDIMNNQ</sequence>
<dbReference type="GO" id="GO:0016020">
    <property type="term" value="C:membrane"/>
    <property type="evidence" value="ECO:0007669"/>
    <property type="project" value="TreeGrafter"/>
</dbReference>
<dbReference type="PANTHER" id="PTHR10628">
    <property type="entry name" value="SIALIDASE"/>
    <property type="match status" value="1"/>
</dbReference>
<keyword evidence="6" id="KW-0378">Hydrolase</keyword>
<dbReference type="CDD" id="cd15482">
    <property type="entry name" value="Sialidase_non-viral"/>
    <property type="match status" value="1"/>
</dbReference>
<comment type="caution">
    <text evidence="9">The sequence shown here is derived from an EMBL/GenBank/DDBJ whole genome shotgun (WGS) entry which is preliminary data.</text>
</comment>
<evidence type="ECO:0000259" key="8">
    <source>
        <dbReference type="Pfam" id="PF13088"/>
    </source>
</evidence>
<dbReference type="GO" id="GO:0005737">
    <property type="term" value="C:cytoplasm"/>
    <property type="evidence" value="ECO:0007669"/>
    <property type="project" value="TreeGrafter"/>
</dbReference>
<dbReference type="SUPFAM" id="SSF50939">
    <property type="entry name" value="Sialidases"/>
    <property type="match status" value="1"/>
</dbReference>
<evidence type="ECO:0000256" key="5">
    <source>
        <dbReference type="ARBA" id="ARBA00023277"/>
    </source>
</evidence>
<evidence type="ECO:0000313" key="9">
    <source>
        <dbReference type="EMBL" id="KAB5548955.1"/>
    </source>
</evidence>
<keyword evidence="5" id="KW-0119">Carbohydrate metabolism</keyword>
<evidence type="ECO:0000256" key="3">
    <source>
        <dbReference type="ARBA" id="ARBA00012733"/>
    </source>
</evidence>
<reference evidence="9 10" key="1">
    <citation type="submission" date="2019-06" db="EMBL/GenBank/DDBJ databases">
        <title>A chromosome-scale genome assembly of the striped catfish, Pangasianodon hypophthalmus.</title>
        <authorList>
            <person name="Wen M."/>
            <person name="Zahm M."/>
            <person name="Roques C."/>
            <person name="Cabau C."/>
            <person name="Klopp C."/>
            <person name="Donnadieu C."/>
            <person name="Jouanno E."/>
            <person name="Avarre J.-C."/>
            <person name="Campet M."/>
            <person name="Ha T.T.T."/>
            <person name="Dugue R."/>
            <person name="Lampietro C."/>
            <person name="Louis A."/>
            <person name="Herpin A."/>
            <person name="Echchiki A."/>
            <person name="Berthelot C."/>
            <person name="Parey E."/>
            <person name="Roest-Crollius H."/>
            <person name="Braasch I."/>
            <person name="Postlethwait J."/>
            <person name="Bobe J."/>
            <person name="Montfort J."/>
            <person name="Bouchez O."/>
            <person name="Begum T."/>
            <person name="Schartl M."/>
            <person name="Guiguen Y."/>
        </authorList>
    </citation>
    <scope>NUCLEOTIDE SEQUENCE [LARGE SCALE GENOMIC DNA]</scope>
    <source>
        <strain evidence="9 10">Indonesia</strain>
        <tissue evidence="9">Blood</tissue>
    </source>
</reference>
<feature type="compositionally biased region" description="Basic and acidic residues" evidence="7">
    <location>
        <begin position="68"/>
        <end position="81"/>
    </location>
</feature>
<protein>
    <recommendedName>
        <fullName evidence="3">exo-alpha-sialidase</fullName>
        <ecNumber evidence="3">3.2.1.18</ecNumber>
    </recommendedName>
</protein>